<dbReference type="Proteomes" id="UP000006329">
    <property type="component" value="Unassembled WGS sequence"/>
</dbReference>
<sequence>MMKEGALSCYMDRFEKIINRYGGWKLWDRLDFVEFYFQYLGGPLPIWKGLGKTFGKYGKVRVFPKEFIAEFLDYPTPGKKIIFQNGKVGIFNVTEDPIGFSAPNYRDNFRGLRKYRRWSPLDASYFFGYAVTQYLSVPFILKEHTVREVALADGGLRVDVKFPQRLHAHCEKQSFRFDKEGLLVRNDYTADIVGSWAKGAHFTTHFQEIDGLPIPTKRNVFVRLGGLATPIPVLSAELKPWKVHFR</sequence>
<reference evidence="1" key="1">
    <citation type="submission" date="2012-10" db="EMBL/GenBank/DDBJ databases">
        <authorList>
            <person name="Harkins D.M."/>
            <person name="Durkin A.S."/>
            <person name="Brinkac L.M."/>
            <person name="Haft D.H."/>
            <person name="Selengut J.D."/>
            <person name="Sanka R."/>
            <person name="DePew J."/>
            <person name="Purushe J."/>
            <person name="Matthias M.A."/>
            <person name="Vinetz J.M."/>
            <person name="Sutton G.G."/>
            <person name="Nierman W.C."/>
            <person name="Fouts D.E."/>
        </authorList>
    </citation>
    <scope>NUCLEOTIDE SEQUENCE [LARGE SCALE GENOMIC DNA]</scope>
    <source>
        <strain evidence="1">MOR084</strain>
    </source>
</reference>
<keyword evidence="2" id="KW-1185">Reference proteome</keyword>
<dbReference type="AlphaFoldDB" id="A0A0E2BA33"/>
<gene>
    <name evidence="1" type="ORF">LEP1GSC179_3991</name>
</gene>
<evidence type="ECO:0000313" key="2">
    <source>
        <dbReference type="Proteomes" id="UP000006329"/>
    </source>
</evidence>
<comment type="caution">
    <text evidence="1">The sequence shown here is derived from an EMBL/GenBank/DDBJ whole genome shotgun (WGS) entry which is preliminary data.</text>
</comment>
<evidence type="ECO:0000313" key="1">
    <source>
        <dbReference type="EMBL" id="EKO32231.1"/>
    </source>
</evidence>
<accession>A0A0E2BA33</accession>
<name>A0A0E2BA33_9LEPT</name>
<dbReference type="EMBL" id="AHON02000078">
    <property type="protein sequence ID" value="EKO32231.1"/>
    <property type="molecule type" value="Genomic_DNA"/>
</dbReference>
<organism evidence="1 2">
    <name type="scientific">Leptospira santarosai str. MOR084</name>
    <dbReference type="NCBI Taxonomy" id="1049984"/>
    <lineage>
        <taxon>Bacteria</taxon>
        <taxon>Pseudomonadati</taxon>
        <taxon>Spirochaetota</taxon>
        <taxon>Spirochaetia</taxon>
        <taxon>Leptospirales</taxon>
        <taxon>Leptospiraceae</taxon>
        <taxon>Leptospira</taxon>
    </lineage>
</organism>
<protein>
    <submittedName>
        <fullName evidence="1">Uncharacterized protein</fullName>
    </submittedName>
</protein>
<proteinExistence type="predicted"/>